<dbReference type="Gene3D" id="1.10.260.40">
    <property type="entry name" value="lambda repressor-like DNA-binding domains"/>
    <property type="match status" value="1"/>
</dbReference>
<reference evidence="1 2" key="1">
    <citation type="submission" date="2021-03" db="EMBL/GenBank/DDBJ databases">
        <title>Antimicrobial resistance genes in bacteria isolated from Japanese honey, and their potential for conferring macrolide and lincosamide resistance in the American foulbrood pathogen Paenibacillus larvae.</title>
        <authorList>
            <person name="Okamoto M."/>
            <person name="Kumagai M."/>
            <person name="Kanamori H."/>
            <person name="Takamatsu D."/>
        </authorList>
    </citation>
    <scope>NUCLEOTIDE SEQUENCE [LARGE SCALE GENOMIC DNA]</scope>
    <source>
        <strain evidence="1 2">J41TS12</strain>
    </source>
</reference>
<keyword evidence="2" id="KW-1185">Reference proteome</keyword>
<protein>
    <submittedName>
        <fullName evidence="1">Uncharacterized protein</fullName>
    </submittedName>
</protein>
<gene>
    <name evidence="1" type="ORF">J41TS12_17770</name>
</gene>
<dbReference type="RefSeq" id="WP_212939228.1">
    <property type="nucleotide sequence ID" value="NZ_BORR01000005.1"/>
</dbReference>
<dbReference type="InterPro" id="IPR010982">
    <property type="entry name" value="Lambda_DNA-bd_dom_sf"/>
</dbReference>
<organism evidence="1 2">
    <name type="scientific">Paenibacillus antibioticophila</name>
    <dbReference type="NCBI Taxonomy" id="1274374"/>
    <lineage>
        <taxon>Bacteria</taxon>
        <taxon>Bacillati</taxon>
        <taxon>Bacillota</taxon>
        <taxon>Bacilli</taxon>
        <taxon>Bacillales</taxon>
        <taxon>Paenibacillaceae</taxon>
        <taxon>Paenibacillus</taxon>
    </lineage>
</organism>
<accession>A0A919XR69</accession>
<evidence type="ECO:0000313" key="1">
    <source>
        <dbReference type="EMBL" id="GIO36916.1"/>
    </source>
</evidence>
<dbReference type="AlphaFoldDB" id="A0A919XR69"/>
<dbReference type="Proteomes" id="UP000681162">
    <property type="component" value="Unassembled WGS sequence"/>
</dbReference>
<dbReference type="EMBL" id="BORR01000005">
    <property type="protein sequence ID" value="GIO36916.1"/>
    <property type="molecule type" value="Genomic_DNA"/>
</dbReference>
<name>A0A919XR69_9BACL</name>
<evidence type="ECO:0000313" key="2">
    <source>
        <dbReference type="Proteomes" id="UP000681162"/>
    </source>
</evidence>
<dbReference type="GO" id="GO:0003677">
    <property type="term" value="F:DNA binding"/>
    <property type="evidence" value="ECO:0007669"/>
    <property type="project" value="InterPro"/>
</dbReference>
<proteinExistence type="predicted"/>
<comment type="caution">
    <text evidence="1">The sequence shown here is derived from an EMBL/GenBank/DDBJ whole genome shotgun (WGS) entry which is preliminary data.</text>
</comment>
<sequence>MKYANLLSNAVAESGWTYSQVIQKCKGKGVNFSKSYLSKIATGVLPPPSDEINKVLADVLSPVSSISYTDLALAKYKEIIPSDVLVVLAAQ</sequence>